<keyword evidence="2" id="KW-0653">Protein transport</keyword>
<dbReference type="PROSITE" id="PS50177">
    <property type="entry name" value="NTF2_DOMAIN"/>
    <property type="match status" value="1"/>
</dbReference>
<dbReference type="HOGENOM" id="CLU_131642_0_0_1"/>
<dbReference type="EMBL" id="DS469610">
    <property type="protein sequence ID" value="EDO39246.1"/>
    <property type="molecule type" value="Genomic_DNA"/>
</dbReference>
<keyword evidence="1 2" id="KW-0963">Cytoplasm</keyword>
<dbReference type="PANTHER" id="PTHR12612">
    <property type="entry name" value="NUCLEAR TRANSPORT FACTOR 2"/>
    <property type="match status" value="1"/>
</dbReference>
<gene>
    <name evidence="4" type="ORF">NEMVEDRAFT_v1g111102</name>
</gene>
<dbReference type="STRING" id="45351.A7SAM4"/>
<evidence type="ECO:0000259" key="3">
    <source>
        <dbReference type="PROSITE" id="PS50177"/>
    </source>
</evidence>
<evidence type="ECO:0000313" key="5">
    <source>
        <dbReference type="Proteomes" id="UP000001593"/>
    </source>
</evidence>
<dbReference type="InterPro" id="IPR002075">
    <property type="entry name" value="NTF2_dom"/>
</dbReference>
<organism evidence="4 5">
    <name type="scientific">Nematostella vectensis</name>
    <name type="common">Starlet sea anemone</name>
    <dbReference type="NCBI Taxonomy" id="45351"/>
    <lineage>
        <taxon>Eukaryota</taxon>
        <taxon>Metazoa</taxon>
        <taxon>Cnidaria</taxon>
        <taxon>Anthozoa</taxon>
        <taxon>Hexacorallia</taxon>
        <taxon>Actiniaria</taxon>
        <taxon>Edwardsiidae</taxon>
        <taxon>Nematostella</taxon>
    </lineage>
</organism>
<keyword evidence="2" id="KW-0813">Transport</keyword>
<dbReference type="GO" id="GO:0006606">
    <property type="term" value="P:protein import into nucleus"/>
    <property type="evidence" value="ECO:0000318"/>
    <property type="project" value="GO_Central"/>
</dbReference>
<dbReference type="OMA" id="QFVEYYY"/>
<proteinExistence type="predicted"/>
<dbReference type="AlphaFoldDB" id="A7SAM4"/>
<dbReference type="GO" id="GO:0044613">
    <property type="term" value="C:nuclear pore central transport channel"/>
    <property type="evidence" value="ECO:0000318"/>
    <property type="project" value="GO_Central"/>
</dbReference>
<evidence type="ECO:0000313" key="4">
    <source>
        <dbReference type="EMBL" id="EDO39246.1"/>
    </source>
</evidence>
<comment type="function">
    <text evidence="2">Has a role in nuclear-cytoplasmic transport of proteins and mRNAs.</text>
</comment>
<sequence length="125" mass="14048">MSQPFEQVAKQFVEYYYSVFDSNRNNLAPLYQPGSMLTFEGAQIQGTEAIVAKLVSMPFQQVLHVITSQDAQPLPNGGIIVFVMGQLKVNQDPPLTFSQCFTLFQTTEGSYYVQNDMFRLGLHNG</sequence>
<dbReference type="InterPro" id="IPR018222">
    <property type="entry name" value="Nuclear_transport_factor_2_euk"/>
</dbReference>
<reference evidence="4 5" key="1">
    <citation type="journal article" date="2007" name="Science">
        <title>Sea anemone genome reveals ancestral eumetazoan gene repertoire and genomic organization.</title>
        <authorList>
            <person name="Putnam N.H."/>
            <person name="Srivastava M."/>
            <person name="Hellsten U."/>
            <person name="Dirks B."/>
            <person name="Chapman J."/>
            <person name="Salamov A."/>
            <person name="Terry A."/>
            <person name="Shapiro H."/>
            <person name="Lindquist E."/>
            <person name="Kapitonov V.V."/>
            <person name="Jurka J."/>
            <person name="Genikhovich G."/>
            <person name="Grigoriev I.V."/>
            <person name="Lucas S.M."/>
            <person name="Steele R.E."/>
            <person name="Finnerty J.R."/>
            <person name="Technau U."/>
            <person name="Martindale M.Q."/>
            <person name="Rokhsar D.S."/>
        </authorList>
    </citation>
    <scope>NUCLEOTIDE SEQUENCE [LARGE SCALE GENOMIC DNA]</scope>
    <source>
        <strain evidence="5">CH2 X CH6</strain>
    </source>
</reference>
<name>A7SAM4_NEMVE</name>
<dbReference type="InterPro" id="IPR045875">
    <property type="entry name" value="NTF2"/>
</dbReference>
<dbReference type="GO" id="GO:0051028">
    <property type="term" value="P:mRNA transport"/>
    <property type="evidence" value="ECO:0007669"/>
    <property type="project" value="UniProtKB-UniRule"/>
</dbReference>
<dbReference type="GO" id="GO:0005737">
    <property type="term" value="C:cytoplasm"/>
    <property type="evidence" value="ECO:0007669"/>
    <property type="project" value="UniProtKB-SubCell"/>
</dbReference>
<dbReference type="GO" id="GO:0061608">
    <property type="term" value="F:nuclear import signal receptor activity"/>
    <property type="evidence" value="ECO:0000318"/>
    <property type="project" value="GO_Central"/>
</dbReference>
<dbReference type="FunFam" id="3.10.450.50:FF:000005">
    <property type="entry name" value="Nuclear transport factor 2"/>
    <property type="match status" value="1"/>
</dbReference>
<dbReference type="SUPFAM" id="SSF54427">
    <property type="entry name" value="NTF2-like"/>
    <property type="match status" value="1"/>
</dbReference>
<dbReference type="PhylomeDB" id="A7SAM4"/>
<dbReference type="InParanoid" id="A7SAM4"/>
<evidence type="ECO:0000256" key="1">
    <source>
        <dbReference type="ARBA" id="ARBA00022490"/>
    </source>
</evidence>
<evidence type="ECO:0000256" key="2">
    <source>
        <dbReference type="RuleBase" id="RU369002"/>
    </source>
</evidence>
<dbReference type="InterPro" id="IPR032710">
    <property type="entry name" value="NTF2-like_dom_sf"/>
</dbReference>
<comment type="subcellular location">
    <subcellularLocation>
        <location evidence="2">Cytoplasm</location>
    </subcellularLocation>
    <subcellularLocation>
        <location evidence="2">Nucleus</location>
    </subcellularLocation>
</comment>
<dbReference type="Proteomes" id="UP000001593">
    <property type="component" value="Unassembled WGS sequence"/>
</dbReference>
<accession>A7SAM4</accession>
<keyword evidence="5" id="KW-1185">Reference proteome</keyword>
<keyword evidence="2" id="KW-0539">Nucleus</keyword>
<dbReference type="Pfam" id="PF02136">
    <property type="entry name" value="NTF2"/>
    <property type="match status" value="1"/>
</dbReference>
<feature type="domain" description="NTF2" evidence="3">
    <location>
        <begin position="8"/>
        <end position="120"/>
    </location>
</feature>
<dbReference type="eggNOG" id="KOG2104">
    <property type="taxonomic scope" value="Eukaryota"/>
</dbReference>
<dbReference type="CDD" id="cd00780">
    <property type="entry name" value="NTF2"/>
    <property type="match status" value="1"/>
</dbReference>
<protein>
    <recommendedName>
        <fullName evidence="2">Nuclear transport factor 2</fullName>
        <shortName evidence="2">NTF-2</shortName>
    </recommendedName>
</protein>
<dbReference type="Gene3D" id="3.10.450.50">
    <property type="match status" value="1"/>
</dbReference>